<dbReference type="AlphaFoldDB" id="R8VS36"/>
<evidence type="ECO:0000313" key="2">
    <source>
        <dbReference type="EMBL" id="EOQ35570.1"/>
    </source>
</evidence>
<comment type="caution">
    <text evidence="2">The sequence shown here is derived from an EMBL/GenBank/DDBJ whole genome shotgun (WGS) entry which is preliminary data.</text>
</comment>
<organism evidence="2 3">
    <name type="scientific">Butyricicoccus pullicaecorum 1.2</name>
    <dbReference type="NCBI Taxonomy" id="1203606"/>
    <lineage>
        <taxon>Bacteria</taxon>
        <taxon>Bacillati</taxon>
        <taxon>Bacillota</taxon>
        <taxon>Clostridia</taxon>
        <taxon>Eubacteriales</taxon>
        <taxon>Butyricicoccaceae</taxon>
        <taxon>Butyricicoccus</taxon>
    </lineage>
</organism>
<feature type="compositionally biased region" description="Polar residues" evidence="1">
    <location>
        <begin position="28"/>
        <end position="44"/>
    </location>
</feature>
<evidence type="ECO:0000256" key="1">
    <source>
        <dbReference type="SAM" id="MobiDB-lite"/>
    </source>
</evidence>
<dbReference type="PATRIC" id="fig|1203606.4.peg.2997"/>
<reference evidence="2 3" key="1">
    <citation type="submission" date="2013-01" db="EMBL/GenBank/DDBJ databases">
        <title>The Genome Sequence of Butyricicoccus pullicaecorum 1.2.</title>
        <authorList>
            <consortium name="The Broad Institute Genome Sequencing Platform"/>
            <person name="Earl A."/>
            <person name="Ward D."/>
            <person name="Feldgarden M."/>
            <person name="Gevers D."/>
            <person name="Van Immerseel F."/>
            <person name="Eeckhaut V."/>
            <person name="Walker B."/>
            <person name="Young S.K."/>
            <person name="Zeng Q."/>
            <person name="Gargeya S."/>
            <person name="Fitzgerald M."/>
            <person name="Haas B."/>
            <person name="Abouelleil A."/>
            <person name="Alvarado L."/>
            <person name="Arachchi H.M."/>
            <person name="Berlin A.M."/>
            <person name="Chapman S.B."/>
            <person name="Dewar J."/>
            <person name="Goldberg J."/>
            <person name="Griggs A."/>
            <person name="Gujja S."/>
            <person name="Hansen M."/>
            <person name="Howarth C."/>
            <person name="Imamovic A."/>
            <person name="Larimer J."/>
            <person name="McCowan C."/>
            <person name="Murphy C."/>
            <person name="Neiman D."/>
            <person name="Pearson M."/>
            <person name="Priest M."/>
            <person name="Roberts A."/>
            <person name="Saif S."/>
            <person name="Shea T."/>
            <person name="Sisk P."/>
            <person name="Sykes S."/>
            <person name="Wortman J."/>
            <person name="Nusbaum C."/>
            <person name="Birren B."/>
        </authorList>
    </citation>
    <scope>NUCLEOTIDE SEQUENCE [LARGE SCALE GENOMIC DNA]</scope>
    <source>
        <strain evidence="2 3">1.2</strain>
    </source>
</reference>
<gene>
    <name evidence="2" type="ORF">HMPREF1526_03037</name>
</gene>
<sequence length="377" mass="41883">MVFMLPGCAALQALEDIWGPKEPDGGSVQETDQTQSPSDSTAPSSAKPAESTKQQPQADPLDFADEQALRAAMEGEWVYCPPMSDQPAVWITFSADGNFQIRARNPENGVMWEDEGFCYLEYWEDGGQAVPDMMRLTLSQEAAGQSSRPVSNVGDFLIAQKTLCEGEIVLGLLQLNNGDSLFSAYDYDMFPILKKYTGWQPQEAGRKAEIFCAAVYKVDEASQTVWLDDTTQDGENIGRYEALPYQMAPGQTLNSLPDWPWLVADGSIWMAQTDEMGRLIDLRIYLYDSEFTEPGGLTEEEAAMILVEAYEIQGYLQQGMRMFFEGETEVIGGETCILISLGTNDEDHFVREIYYAVAPSGSIYTYDVGTDTWNAVT</sequence>
<name>R8VS36_9FIRM</name>
<dbReference type="EMBL" id="AQOB01000015">
    <property type="protein sequence ID" value="EOQ35570.1"/>
    <property type="molecule type" value="Genomic_DNA"/>
</dbReference>
<keyword evidence="3" id="KW-1185">Reference proteome</keyword>
<protein>
    <submittedName>
        <fullName evidence="2">Uncharacterized protein</fullName>
    </submittedName>
</protein>
<accession>R8VS36</accession>
<evidence type="ECO:0000313" key="3">
    <source>
        <dbReference type="Proteomes" id="UP000013981"/>
    </source>
</evidence>
<dbReference type="Proteomes" id="UP000013981">
    <property type="component" value="Unassembled WGS sequence"/>
</dbReference>
<dbReference type="HOGENOM" id="CLU_732953_0_0_9"/>
<proteinExistence type="predicted"/>
<feature type="region of interest" description="Disordered" evidence="1">
    <location>
        <begin position="18"/>
        <end position="59"/>
    </location>
</feature>